<evidence type="ECO:0000313" key="2">
    <source>
        <dbReference type="EMBL" id="KAJ2785770.1"/>
    </source>
</evidence>
<dbReference type="AlphaFoldDB" id="A0A9W8HIH3"/>
<proteinExistence type="predicted"/>
<comment type="caution">
    <text evidence="2">The sequence shown here is derived from an EMBL/GenBank/DDBJ whole genome shotgun (WGS) entry which is preliminary data.</text>
</comment>
<reference evidence="2" key="1">
    <citation type="submission" date="2022-07" db="EMBL/GenBank/DDBJ databases">
        <title>Phylogenomic reconstructions and comparative analyses of Kickxellomycotina fungi.</title>
        <authorList>
            <person name="Reynolds N.K."/>
            <person name="Stajich J.E."/>
            <person name="Barry K."/>
            <person name="Grigoriev I.V."/>
            <person name="Crous P."/>
            <person name="Smith M.E."/>
        </authorList>
    </citation>
    <scope>NUCLEOTIDE SEQUENCE</scope>
    <source>
        <strain evidence="2">NBRC 105414</strain>
    </source>
</reference>
<dbReference type="Proteomes" id="UP001140217">
    <property type="component" value="Unassembled WGS sequence"/>
</dbReference>
<dbReference type="EMBL" id="JANBUL010000007">
    <property type="protein sequence ID" value="KAJ2785770.1"/>
    <property type="molecule type" value="Genomic_DNA"/>
</dbReference>
<evidence type="ECO:0000256" key="1">
    <source>
        <dbReference type="SAM" id="MobiDB-lite"/>
    </source>
</evidence>
<feature type="region of interest" description="Disordered" evidence="1">
    <location>
        <begin position="23"/>
        <end position="84"/>
    </location>
</feature>
<keyword evidence="3" id="KW-1185">Reference proteome</keyword>
<sequence>MDSLDSCIVAAIPQYILDRGDSAREYRRKSSCNSRTSSDTSAGAPGPLGAPATDRGMGSDDPDDYSFAYAAQSSSPSDHAAWDPLDGGEATFGLTERRRRQFGVARPRLVHVQK</sequence>
<evidence type="ECO:0000313" key="3">
    <source>
        <dbReference type="Proteomes" id="UP001140217"/>
    </source>
</evidence>
<name>A0A9W8HIH3_9FUNG</name>
<accession>A0A9W8HIH3</accession>
<gene>
    <name evidence="2" type="ORF">H4R18_000316</name>
</gene>
<organism evidence="2 3">
    <name type="scientific">Coemansia javaensis</name>
    <dbReference type="NCBI Taxonomy" id="2761396"/>
    <lineage>
        <taxon>Eukaryota</taxon>
        <taxon>Fungi</taxon>
        <taxon>Fungi incertae sedis</taxon>
        <taxon>Zoopagomycota</taxon>
        <taxon>Kickxellomycotina</taxon>
        <taxon>Kickxellomycetes</taxon>
        <taxon>Kickxellales</taxon>
        <taxon>Kickxellaceae</taxon>
        <taxon>Coemansia</taxon>
    </lineage>
</organism>
<feature type="compositionally biased region" description="Low complexity" evidence="1">
    <location>
        <begin position="31"/>
        <end position="52"/>
    </location>
</feature>
<protein>
    <submittedName>
        <fullName evidence="2">Uncharacterized protein</fullName>
    </submittedName>
</protein>